<proteinExistence type="predicted"/>
<accession>A0A5J4T5F9</accession>
<dbReference type="OrthoDB" id="4062651at2759"/>
<dbReference type="Proteomes" id="UP000324800">
    <property type="component" value="Unassembled WGS sequence"/>
</dbReference>
<dbReference type="GO" id="GO:0000045">
    <property type="term" value="P:autophagosome assembly"/>
    <property type="evidence" value="ECO:0007669"/>
    <property type="project" value="TreeGrafter"/>
</dbReference>
<dbReference type="GO" id="GO:0004674">
    <property type="term" value="F:protein serine/threonine kinase activity"/>
    <property type="evidence" value="ECO:0007669"/>
    <property type="project" value="InterPro"/>
</dbReference>
<gene>
    <name evidence="6" type="ORF">EZS28_050899</name>
</gene>
<dbReference type="PANTHER" id="PTHR24348:SF22">
    <property type="entry name" value="NON-SPECIFIC SERINE_THREONINE PROTEIN KINASE"/>
    <property type="match status" value="1"/>
</dbReference>
<evidence type="ECO:0000313" key="7">
    <source>
        <dbReference type="Proteomes" id="UP000324800"/>
    </source>
</evidence>
<dbReference type="InterPro" id="IPR000719">
    <property type="entry name" value="Prot_kinase_dom"/>
</dbReference>
<dbReference type="Pfam" id="PF00069">
    <property type="entry name" value="Pkinase"/>
    <property type="match status" value="1"/>
</dbReference>
<evidence type="ECO:0000256" key="1">
    <source>
        <dbReference type="ARBA" id="ARBA00022679"/>
    </source>
</evidence>
<keyword evidence="4" id="KW-0067">ATP-binding</keyword>
<organism evidence="6 7">
    <name type="scientific">Streblomastix strix</name>
    <dbReference type="NCBI Taxonomy" id="222440"/>
    <lineage>
        <taxon>Eukaryota</taxon>
        <taxon>Metamonada</taxon>
        <taxon>Preaxostyla</taxon>
        <taxon>Oxymonadida</taxon>
        <taxon>Streblomastigidae</taxon>
        <taxon>Streblomastix</taxon>
    </lineage>
</organism>
<dbReference type="AlphaFoldDB" id="A0A5J4T5F9"/>
<evidence type="ECO:0000313" key="6">
    <source>
        <dbReference type="EMBL" id="KAA6353574.1"/>
    </source>
</evidence>
<name>A0A5J4T5F9_9EUKA</name>
<dbReference type="GO" id="GO:0005829">
    <property type="term" value="C:cytosol"/>
    <property type="evidence" value="ECO:0007669"/>
    <property type="project" value="TreeGrafter"/>
</dbReference>
<dbReference type="SMART" id="SM00220">
    <property type="entry name" value="S_TKc"/>
    <property type="match status" value="1"/>
</dbReference>
<dbReference type="PANTHER" id="PTHR24348">
    <property type="entry name" value="SERINE/THREONINE-PROTEIN KINASE UNC-51-RELATED"/>
    <property type="match status" value="1"/>
</dbReference>
<keyword evidence="3 6" id="KW-0418">Kinase</keyword>
<dbReference type="Gene3D" id="1.10.510.10">
    <property type="entry name" value="Transferase(Phosphotransferase) domain 1"/>
    <property type="match status" value="1"/>
</dbReference>
<dbReference type="GO" id="GO:0005524">
    <property type="term" value="F:ATP binding"/>
    <property type="evidence" value="ECO:0007669"/>
    <property type="project" value="UniProtKB-KW"/>
</dbReference>
<protein>
    <submittedName>
        <fullName evidence="6">Putative serine/threonine-protein kinase H1</fullName>
    </submittedName>
</protein>
<dbReference type="EMBL" id="SNRW01037854">
    <property type="protein sequence ID" value="KAA6353574.1"/>
    <property type="molecule type" value="Genomic_DNA"/>
</dbReference>
<dbReference type="InterPro" id="IPR008271">
    <property type="entry name" value="Ser/Thr_kinase_AS"/>
</dbReference>
<keyword evidence="2" id="KW-0547">Nucleotide-binding</keyword>
<feature type="domain" description="Protein kinase" evidence="5">
    <location>
        <begin position="1"/>
        <end position="158"/>
    </location>
</feature>
<dbReference type="GO" id="GO:0005776">
    <property type="term" value="C:autophagosome"/>
    <property type="evidence" value="ECO:0007669"/>
    <property type="project" value="TreeGrafter"/>
</dbReference>
<evidence type="ECO:0000256" key="3">
    <source>
        <dbReference type="ARBA" id="ARBA00022777"/>
    </source>
</evidence>
<feature type="non-terminal residue" evidence="6">
    <location>
        <position position="198"/>
    </location>
</feature>
<dbReference type="PROSITE" id="PS50011">
    <property type="entry name" value="PROTEIN_KINASE_DOM"/>
    <property type="match status" value="1"/>
</dbReference>
<dbReference type="SUPFAM" id="SSF56112">
    <property type="entry name" value="Protein kinase-like (PK-like)"/>
    <property type="match status" value="1"/>
</dbReference>
<evidence type="ECO:0000256" key="4">
    <source>
        <dbReference type="ARBA" id="ARBA00022840"/>
    </source>
</evidence>
<keyword evidence="1" id="KW-0808">Transferase</keyword>
<dbReference type="InterPro" id="IPR011009">
    <property type="entry name" value="Kinase-like_dom_sf"/>
</dbReference>
<reference evidence="6 7" key="1">
    <citation type="submission" date="2019-03" db="EMBL/GenBank/DDBJ databases">
        <title>Single cell metagenomics reveals metabolic interactions within the superorganism composed of flagellate Streblomastix strix and complex community of Bacteroidetes bacteria on its surface.</title>
        <authorList>
            <person name="Treitli S.C."/>
            <person name="Kolisko M."/>
            <person name="Husnik F."/>
            <person name="Keeling P."/>
            <person name="Hampl V."/>
        </authorList>
    </citation>
    <scope>NUCLEOTIDE SEQUENCE [LARGE SCALE GENOMIC DNA]</scope>
    <source>
        <strain evidence="6">ST1C</strain>
    </source>
</reference>
<dbReference type="GO" id="GO:0016020">
    <property type="term" value="C:membrane"/>
    <property type="evidence" value="ECO:0007669"/>
    <property type="project" value="TreeGrafter"/>
</dbReference>
<evidence type="ECO:0000259" key="5">
    <source>
        <dbReference type="PROSITE" id="PS50011"/>
    </source>
</evidence>
<dbReference type="InterPro" id="IPR045269">
    <property type="entry name" value="Atg1-like"/>
</dbReference>
<evidence type="ECO:0000256" key="2">
    <source>
        <dbReference type="ARBA" id="ARBA00022741"/>
    </source>
</evidence>
<dbReference type="PROSITE" id="PS00108">
    <property type="entry name" value="PROTEIN_KINASE_ST"/>
    <property type="match status" value="1"/>
</dbReference>
<comment type="caution">
    <text evidence="6">The sequence shown here is derived from an EMBL/GenBank/DDBJ whole genome shotgun (WGS) entry which is preliminary data.</text>
</comment>
<dbReference type="GO" id="GO:0000407">
    <property type="term" value="C:phagophore assembly site"/>
    <property type="evidence" value="ECO:0007669"/>
    <property type="project" value="TreeGrafter"/>
</dbReference>
<sequence length="198" mass="22880">MKQIFEGIRVIHAAGLIHRDIKCDNILLHSPPGSGRVYAKIADFGLAKKENLNNDKEKIYTAGTLPYQAPEMFMKPLIVTQKADIYAVGITFYRLITHRYPVNERNHVQQHRMVARINRIERPQEIIDDFLWDLLSKLLEFDPDKRITAAQALQHPYFTSPEALADISIEQYISASWAKEKETENINKFDRDPSFIVS</sequence>
<dbReference type="GO" id="GO:0010506">
    <property type="term" value="P:regulation of autophagy"/>
    <property type="evidence" value="ECO:0007669"/>
    <property type="project" value="InterPro"/>
</dbReference>